<dbReference type="Gene3D" id="2.30.30.390">
    <property type="entry name" value="Hemimethylated DNA-binding domain"/>
    <property type="match status" value="1"/>
</dbReference>
<dbReference type="EMBL" id="GL438237">
    <property type="protein sequence ID" value="EFN69276.1"/>
    <property type="molecule type" value="Genomic_DNA"/>
</dbReference>
<accession>E2ABF5</accession>
<dbReference type="OMA" id="EMLANDY"/>
<protein>
    <submittedName>
        <fullName evidence="2">F-box only protein 21</fullName>
    </submittedName>
</protein>
<sequence>MATIKQLPDEIITLILEAKDISLEDIENFKSTCNRLQQITFSHKFWEKKFYQSYTVGHHLVNYFYMKDKSLQYPLNIARKNCYFAHPLNSLYDISDTSNILRNQEIREKEIKYTIGMTVTHSPKPYLPSTEKCNPHTGVIIGWNYKCKAAFVQKKLKSVAPHLSECCETRHMCFCKCYTCKSDNSSFIYQPHYIILAENNIVCYAPQDTVSSCPPKWINNVEIGRYFSHFEGTHYVPTKNLAKNYPTDIAIMHQVLSDQ</sequence>
<dbReference type="Proteomes" id="UP000000311">
    <property type="component" value="Unassembled WGS sequence"/>
</dbReference>
<evidence type="ECO:0000259" key="1">
    <source>
        <dbReference type="Pfam" id="PF08755"/>
    </source>
</evidence>
<dbReference type="InterPro" id="IPR011722">
    <property type="entry name" value="Hemimethylated_DNA-bd_dom"/>
</dbReference>
<organism evidence="3">
    <name type="scientific">Camponotus floridanus</name>
    <name type="common">Florida carpenter ant</name>
    <dbReference type="NCBI Taxonomy" id="104421"/>
    <lineage>
        <taxon>Eukaryota</taxon>
        <taxon>Metazoa</taxon>
        <taxon>Ecdysozoa</taxon>
        <taxon>Arthropoda</taxon>
        <taxon>Hexapoda</taxon>
        <taxon>Insecta</taxon>
        <taxon>Pterygota</taxon>
        <taxon>Neoptera</taxon>
        <taxon>Endopterygota</taxon>
        <taxon>Hymenoptera</taxon>
        <taxon>Apocrita</taxon>
        <taxon>Aculeata</taxon>
        <taxon>Formicoidea</taxon>
        <taxon>Formicidae</taxon>
        <taxon>Formicinae</taxon>
        <taxon>Camponotus</taxon>
    </lineage>
</organism>
<evidence type="ECO:0000313" key="3">
    <source>
        <dbReference type="Proteomes" id="UP000000311"/>
    </source>
</evidence>
<keyword evidence="3" id="KW-1185">Reference proteome</keyword>
<name>E2ABF5_CAMFO</name>
<reference evidence="2 3" key="1">
    <citation type="journal article" date="2010" name="Science">
        <title>Genomic comparison of the ants Camponotus floridanus and Harpegnathos saltator.</title>
        <authorList>
            <person name="Bonasio R."/>
            <person name="Zhang G."/>
            <person name="Ye C."/>
            <person name="Mutti N.S."/>
            <person name="Fang X."/>
            <person name="Qin N."/>
            <person name="Donahue G."/>
            <person name="Yang P."/>
            <person name="Li Q."/>
            <person name="Li C."/>
            <person name="Zhang P."/>
            <person name="Huang Z."/>
            <person name="Berger S.L."/>
            <person name="Reinberg D."/>
            <person name="Wang J."/>
            <person name="Liebig J."/>
        </authorList>
    </citation>
    <scope>NUCLEOTIDE SEQUENCE [LARGE SCALE GENOMIC DNA]</scope>
    <source>
        <strain evidence="3">C129</strain>
    </source>
</reference>
<dbReference type="SUPFAM" id="SSF81383">
    <property type="entry name" value="F-box domain"/>
    <property type="match status" value="1"/>
</dbReference>
<dbReference type="OrthoDB" id="7553333at2759"/>
<dbReference type="AlphaFoldDB" id="E2ABF5"/>
<gene>
    <name evidence="2" type="ORF">EAG_13954</name>
</gene>
<dbReference type="GO" id="GO:0003677">
    <property type="term" value="F:DNA binding"/>
    <property type="evidence" value="ECO:0007669"/>
    <property type="project" value="InterPro"/>
</dbReference>
<evidence type="ECO:0000313" key="2">
    <source>
        <dbReference type="EMBL" id="EFN69276.1"/>
    </source>
</evidence>
<dbReference type="InterPro" id="IPR036623">
    <property type="entry name" value="Hemimethylated_DNA-bd_sf"/>
</dbReference>
<dbReference type="InParanoid" id="E2ABF5"/>
<feature type="domain" description="Hemimethylated DNA-binding" evidence="1">
    <location>
        <begin position="111"/>
        <end position="233"/>
    </location>
</feature>
<dbReference type="InterPro" id="IPR036047">
    <property type="entry name" value="F-box-like_dom_sf"/>
</dbReference>
<proteinExistence type="predicted"/>
<dbReference type="Pfam" id="PF08755">
    <property type="entry name" value="YccV-like"/>
    <property type="match status" value="1"/>
</dbReference>